<name>A0AAD4MNX4_9BILA</name>
<protein>
    <submittedName>
        <fullName evidence="2">Uncharacterized protein</fullName>
    </submittedName>
</protein>
<organism evidence="2 3">
    <name type="scientific">Ditylenchus destructor</name>
    <dbReference type="NCBI Taxonomy" id="166010"/>
    <lineage>
        <taxon>Eukaryota</taxon>
        <taxon>Metazoa</taxon>
        <taxon>Ecdysozoa</taxon>
        <taxon>Nematoda</taxon>
        <taxon>Chromadorea</taxon>
        <taxon>Rhabditida</taxon>
        <taxon>Tylenchina</taxon>
        <taxon>Tylenchomorpha</taxon>
        <taxon>Sphaerularioidea</taxon>
        <taxon>Anguinidae</taxon>
        <taxon>Anguininae</taxon>
        <taxon>Ditylenchus</taxon>
    </lineage>
</organism>
<evidence type="ECO:0000313" key="2">
    <source>
        <dbReference type="EMBL" id="KAI1700805.1"/>
    </source>
</evidence>
<evidence type="ECO:0000256" key="1">
    <source>
        <dbReference type="SAM" id="SignalP"/>
    </source>
</evidence>
<evidence type="ECO:0000313" key="3">
    <source>
        <dbReference type="Proteomes" id="UP001201812"/>
    </source>
</evidence>
<proteinExistence type="predicted"/>
<feature type="chain" id="PRO_5041965531" evidence="1">
    <location>
        <begin position="24"/>
        <end position="428"/>
    </location>
</feature>
<dbReference type="AlphaFoldDB" id="A0AAD4MNX4"/>
<sequence length="428" mass="48431">MGGKILFALLFCIISIKIKYISAQDGDDGGGDGGTSGEDESKHLVYLTLCPKSEDVHVNLVTNKPNDGQYTVSQVQSDGDDKNQDADFQCNLSNDKNPFGYDADDLGHYSTSFSKPKSDEEPLKYKVGSLRPQAVQMIDLDDNDSDTNLNVCVFGDYRADLYMSIKMNMSQLIEDNKCNLNLFIGKITWEQRPEGFAFNPFLMLHDNNAEERHVAFSKVPSVFGEVGHNLSETTFFQSTEVNGVAFIQTTVTLVTLANITYGTEQFDKVEEYFRETMLNELECKLQELHRRDKKPWIIVYLTHPSLFKDRQVNWLMLNSVDRFFEILKRYKIDLLTSCGIEGMSQILKDRAASHPDEQLPSYLQTTMAECGNYVAFAPGLQNECSYAVLNINKDTMTYTKKDLDAKELSTGTIEKNTQEPDTCVEHEL</sequence>
<dbReference type="InterPro" id="IPR029052">
    <property type="entry name" value="Metallo-depent_PP-like"/>
</dbReference>
<feature type="signal peptide" evidence="1">
    <location>
        <begin position="1"/>
        <end position="23"/>
    </location>
</feature>
<reference evidence="2" key="1">
    <citation type="submission" date="2022-01" db="EMBL/GenBank/DDBJ databases">
        <title>Genome Sequence Resource for Two Populations of Ditylenchus destructor, the Migratory Endoparasitic Phytonematode.</title>
        <authorList>
            <person name="Zhang H."/>
            <person name="Lin R."/>
            <person name="Xie B."/>
        </authorList>
    </citation>
    <scope>NUCLEOTIDE SEQUENCE</scope>
    <source>
        <strain evidence="2">BazhouSP</strain>
    </source>
</reference>
<keyword evidence="1" id="KW-0732">Signal</keyword>
<keyword evidence="3" id="KW-1185">Reference proteome</keyword>
<dbReference type="EMBL" id="JAKKPZ010000134">
    <property type="protein sequence ID" value="KAI1700805.1"/>
    <property type="molecule type" value="Genomic_DNA"/>
</dbReference>
<dbReference type="Proteomes" id="UP001201812">
    <property type="component" value="Unassembled WGS sequence"/>
</dbReference>
<gene>
    <name evidence="2" type="ORF">DdX_16495</name>
</gene>
<dbReference type="SUPFAM" id="SSF56300">
    <property type="entry name" value="Metallo-dependent phosphatases"/>
    <property type="match status" value="1"/>
</dbReference>
<comment type="caution">
    <text evidence="2">The sequence shown here is derived from an EMBL/GenBank/DDBJ whole genome shotgun (WGS) entry which is preliminary data.</text>
</comment>
<accession>A0AAD4MNX4</accession>